<dbReference type="EMBL" id="CP025958">
    <property type="protein sequence ID" value="AWM37398.1"/>
    <property type="molecule type" value="Genomic_DNA"/>
</dbReference>
<feature type="transmembrane region" description="Helical" evidence="1">
    <location>
        <begin position="241"/>
        <end position="258"/>
    </location>
</feature>
<feature type="transmembrane region" description="Helical" evidence="1">
    <location>
        <begin position="123"/>
        <end position="139"/>
    </location>
</feature>
<evidence type="ECO:0000256" key="1">
    <source>
        <dbReference type="SAM" id="Phobius"/>
    </source>
</evidence>
<proteinExistence type="predicted"/>
<feature type="transmembrane region" description="Helical" evidence="1">
    <location>
        <begin position="349"/>
        <end position="368"/>
    </location>
</feature>
<sequence length="454" mass="49820">MEASIFLDFRLPNAATWFYFSLFLTVALFFQFNRLLSVRNLDLLMLFLLVPGFLILREVADLEAAVRESGDPGGDLARRAGRERTLGYLWLLAGSLFWFLRAILDSVLVRRPPLATNLNTPGLAWLGIALFVGLTAVATRPTPDQANQQPVGKKSATIDQVQDTATAVVQQAQDTNGGHASREAVRFWAERSLAMLGHASVLIGLLMIGWRHFGDITTGVAAAALYTLLPYTAYNVGQFHHVLPTAFLVWAIFCYRRPTLAGWLLGLAVGCGVFPALLFPLWFGFFSRRGAMRFGFAFLTASAVSIGVTALVLWLAGPTGRGAVEALNLAYWKPWTPPTTESVWSGTHWAYRLPLFVLFVGFVVSTTIWPTRKNLSHLVAQSAAILIGVQFWHADHGGLYVLWYLPLVLLMVLRPNLTAAEPPPIAPGSVLTRLAGAAWRRVRPGAATEKPLAV</sequence>
<name>A0A2Z3GVQ5_9BACT</name>
<keyword evidence="3" id="KW-1185">Reference proteome</keyword>
<feature type="transmembrane region" description="Helical" evidence="1">
    <location>
        <begin position="86"/>
        <end position="103"/>
    </location>
</feature>
<gene>
    <name evidence="2" type="ORF">C1280_10495</name>
</gene>
<dbReference type="KEGG" id="gog:C1280_10495"/>
<keyword evidence="1" id="KW-1133">Transmembrane helix</keyword>
<keyword evidence="1" id="KW-0472">Membrane</keyword>
<feature type="transmembrane region" description="Helical" evidence="1">
    <location>
        <begin position="264"/>
        <end position="283"/>
    </location>
</feature>
<feature type="transmembrane region" description="Helical" evidence="1">
    <location>
        <begin position="17"/>
        <end position="36"/>
    </location>
</feature>
<evidence type="ECO:0008006" key="4">
    <source>
        <dbReference type="Google" id="ProtNLM"/>
    </source>
</evidence>
<dbReference type="RefSeq" id="WP_010037521.1">
    <property type="nucleotide sequence ID" value="NZ_CP025958.1"/>
</dbReference>
<keyword evidence="1" id="KW-0812">Transmembrane</keyword>
<dbReference type="AlphaFoldDB" id="A0A2Z3GVQ5"/>
<evidence type="ECO:0000313" key="3">
    <source>
        <dbReference type="Proteomes" id="UP000245802"/>
    </source>
</evidence>
<protein>
    <recommendedName>
        <fullName evidence="4">DUF2029 domain-containing protein</fullName>
    </recommendedName>
</protein>
<dbReference type="OrthoDB" id="256769at2"/>
<organism evidence="2 3">
    <name type="scientific">Gemmata obscuriglobus</name>
    <dbReference type="NCBI Taxonomy" id="114"/>
    <lineage>
        <taxon>Bacteria</taxon>
        <taxon>Pseudomonadati</taxon>
        <taxon>Planctomycetota</taxon>
        <taxon>Planctomycetia</taxon>
        <taxon>Gemmatales</taxon>
        <taxon>Gemmataceae</taxon>
        <taxon>Gemmata</taxon>
    </lineage>
</organism>
<accession>A0A2Z3GVQ5</accession>
<reference evidence="2 3" key="1">
    <citation type="submission" date="2018-01" db="EMBL/GenBank/DDBJ databases">
        <title>G. obscuriglobus.</title>
        <authorList>
            <person name="Franke J."/>
            <person name="Blomberg W."/>
            <person name="Selmecki A."/>
        </authorList>
    </citation>
    <scope>NUCLEOTIDE SEQUENCE [LARGE SCALE GENOMIC DNA]</scope>
    <source>
        <strain evidence="2 3">DSM 5831</strain>
    </source>
</reference>
<evidence type="ECO:0000313" key="2">
    <source>
        <dbReference type="EMBL" id="AWM37398.1"/>
    </source>
</evidence>
<dbReference type="Proteomes" id="UP000245802">
    <property type="component" value="Chromosome"/>
</dbReference>
<feature type="transmembrane region" description="Helical" evidence="1">
    <location>
        <begin position="295"/>
        <end position="316"/>
    </location>
</feature>
<feature type="transmembrane region" description="Helical" evidence="1">
    <location>
        <begin position="399"/>
        <end position="417"/>
    </location>
</feature>
<feature type="transmembrane region" description="Helical" evidence="1">
    <location>
        <begin position="192"/>
        <end position="210"/>
    </location>
</feature>